<keyword evidence="8 10" id="KW-0807">Transducer</keyword>
<dbReference type="PROSITE" id="PS50262">
    <property type="entry name" value="G_PROTEIN_RECEP_F1_2"/>
    <property type="match status" value="1"/>
</dbReference>
<dbReference type="Pfam" id="PF00001">
    <property type="entry name" value="7tm_1"/>
    <property type="match status" value="1"/>
</dbReference>
<evidence type="ECO:0000256" key="9">
    <source>
        <dbReference type="ARBA" id="ARBA00023257"/>
    </source>
</evidence>
<protein>
    <recommendedName>
        <fullName evidence="11">Muscarinic acetylcholine receptor</fullName>
    </recommendedName>
</protein>
<dbReference type="PRINTS" id="PR00237">
    <property type="entry name" value="GPCRRHODOPSN"/>
</dbReference>
<evidence type="ECO:0000256" key="11">
    <source>
        <dbReference type="RuleBase" id="RU361191"/>
    </source>
</evidence>
<dbReference type="Gene3D" id="1.20.1070.10">
    <property type="entry name" value="Rhodopsin 7-helix transmembrane proteins"/>
    <property type="match status" value="2"/>
</dbReference>
<evidence type="ECO:0000256" key="5">
    <source>
        <dbReference type="ARBA" id="ARBA00023040"/>
    </source>
</evidence>
<evidence type="ECO:0000259" key="13">
    <source>
        <dbReference type="PROSITE" id="PS50262"/>
    </source>
</evidence>
<sequence length="461" mass="51576">MDVTSYIAESESLDPSQFIGNIVPSGIDYNASCLHQYDNRSYGKYERPSCPYTTAELVLIIVVTGSLSFVTVLGNILVMLSIKLNRHLQTVNNYFLFSLACADLIIGLLSMNLYTLYIVKGYWPLGEVTCDLWLALDYVVSNASVMNLLIISFDRYFCVTQPLTYPARRTTRLAGLMIAGAWLLSLVLWAPVILFWQSLVGKRIVPDGECYIQLLSNPAVTLGLMVPAFYLPAAIMIVLYARISFASRGQFTAELKRRARPSSGRMKHRSVEKKSRVSAPRDLWRDSVISIEPETSIHPEQVVINCPTSKALKDSTDQANHSVISNLGDPPSLASEIHEFCSKDSSVLQSSQIVAVTNSPEHRPSEIIQDCLNNMVTINRRGNINRSATKFSQKSPILSHPETSQPGNKSSPLPNTVWTIGYWLCYINSTLNPACYALCNVTFRRTFKKLLRCHYKNIDVK</sequence>
<dbReference type="AlphaFoldDB" id="A0ABD0WW52"/>
<feature type="transmembrane region" description="Helical" evidence="11">
    <location>
        <begin position="132"/>
        <end position="153"/>
    </location>
</feature>
<comment type="function">
    <text evidence="11">The muscarinic acetylcholine receptor mediates various cellular responses, including inhibition of adenylate cyclase, breakdown of phosphoinositides and modulation of potassium channels through the action of G proteins.</text>
</comment>
<evidence type="ECO:0000256" key="4">
    <source>
        <dbReference type="ARBA" id="ARBA00023018"/>
    </source>
</evidence>
<evidence type="ECO:0000256" key="3">
    <source>
        <dbReference type="ARBA" id="ARBA00022989"/>
    </source>
</evidence>
<feature type="transmembrane region" description="Helical" evidence="11">
    <location>
        <begin position="94"/>
        <end position="117"/>
    </location>
</feature>
<evidence type="ECO:0000256" key="8">
    <source>
        <dbReference type="ARBA" id="ARBA00023224"/>
    </source>
</evidence>
<keyword evidence="15" id="KW-1185">Reference proteome</keyword>
<dbReference type="InterPro" id="IPR000276">
    <property type="entry name" value="GPCR_Rhodpsn"/>
</dbReference>
<dbReference type="EMBL" id="JAGEUA010000008">
    <property type="protein sequence ID" value="KAL0967912.1"/>
    <property type="molecule type" value="Genomic_DNA"/>
</dbReference>
<keyword evidence="9 11" id="KW-0628">Postsynaptic cell membrane</keyword>
<keyword evidence="4 11" id="KW-0770">Synapse</keyword>
<evidence type="ECO:0000256" key="12">
    <source>
        <dbReference type="SAM" id="MobiDB-lite"/>
    </source>
</evidence>
<evidence type="ECO:0000256" key="6">
    <source>
        <dbReference type="ARBA" id="ARBA00023136"/>
    </source>
</evidence>
<dbReference type="PANTHER" id="PTHR24247">
    <property type="entry name" value="5-HYDROXYTRYPTAMINE RECEPTOR"/>
    <property type="match status" value="1"/>
</dbReference>
<comment type="similarity">
    <text evidence="11">Belongs to the G-protein coupled receptor 1 family. Muscarinic acetylcholine receptor subfamily.</text>
</comment>
<evidence type="ECO:0000256" key="2">
    <source>
        <dbReference type="ARBA" id="ARBA00022692"/>
    </source>
</evidence>
<keyword evidence="1 11" id="KW-1003">Cell membrane</keyword>
<accession>A0ABD0WW52</accession>
<evidence type="ECO:0000256" key="7">
    <source>
        <dbReference type="ARBA" id="ARBA00023170"/>
    </source>
</evidence>
<dbReference type="GO" id="GO:0045211">
    <property type="term" value="C:postsynaptic membrane"/>
    <property type="evidence" value="ECO:0007669"/>
    <property type="project" value="UniProtKB-SubCell"/>
</dbReference>
<feature type="transmembrane region" description="Helical" evidence="11">
    <location>
        <begin position="173"/>
        <end position="199"/>
    </location>
</feature>
<dbReference type="InterPro" id="IPR017452">
    <property type="entry name" value="GPCR_Rhodpsn_7TM"/>
</dbReference>
<evidence type="ECO:0000313" key="15">
    <source>
        <dbReference type="Proteomes" id="UP001557470"/>
    </source>
</evidence>
<organism evidence="14 15">
    <name type="scientific">Umbra pygmaea</name>
    <name type="common">Eastern mudminnow</name>
    <dbReference type="NCBI Taxonomy" id="75934"/>
    <lineage>
        <taxon>Eukaryota</taxon>
        <taxon>Metazoa</taxon>
        <taxon>Chordata</taxon>
        <taxon>Craniata</taxon>
        <taxon>Vertebrata</taxon>
        <taxon>Euteleostomi</taxon>
        <taxon>Actinopterygii</taxon>
        <taxon>Neopterygii</taxon>
        <taxon>Teleostei</taxon>
        <taxon>Protacanthopterygii</taxon>
        <taxon>Esociformes</taxon>
        <taxon>Umbridae</taxon>
        <taxon>Umbra</taxon>
    </lineage>
</organism>
<feature type="region of interest" description="Disordered" evidence="12">
    <location>
        <begin position="389"/>
        <end position="411"/>
    </location>
</feature>
<evidence type="ECO:0000256" key="1">
    <source>
        <dbReference type="ARBA" id="ARBA00022475"/>
    </source>
</evidence>
<dbReference type="Proteomes" id="UP001557470">
    <property type="component" value="Unassembled WGS sequence"/>
</dbReference>
<dbReference type="PANTHER" id="PTHR24247:SF180">
    <property type="entry name" value="MUSCARINIC ACETYLCHOLINE RECEPTOR M4"/>
    <property type="match status" value="1"/>
</dbReference>
<gene>
    <name evidence="14" type="ORF">UPYG_G00259560</name>
</gene>
<comment type="subcellular location">
    <subcellularLocation>
        <location evidence="11">Cell membrane</location>
        <topology evidence="11">Multi-pass membrane protein</topology>
    </subcellularLocation>
    <subcellularLocation>
        <location evidence="11">Postsynaptic cell membrane</location>
        <topology evidence="11">Multi-pass membrane protein</topology>
    </subcellularLocation>
</comment>
<keyword evidence="7 10" id="KW-0675">Receptor</keyword>
<evidence type="ECO:0000313" key="14">
    <source>
        <dbReference type="EMBL" id="KAL0967912.1"/>
    </source>
</evidence>
<comment type="caution">
    <text evidence="14">The sequence shown here is derived from an EMBL/GenBank/DDBJ whole genome shotgun (WGS) entry which is preliminary data.</text>
</comment>
<keyword evidence="3 11" id="KW-1133">Transmembrane helix</keyword>
<comment type="caution">
    <text evidence="11">Lacks conserved residue(s) required for the propagation of feature annotation.</text>
</comment>
<evidence type="ECO:0000256" key="10">
    <source>
        <dbReference type="RuleBase" id="RU000688"/>
    </source>
</evidence>
<proteinExistence type="inferred from homology"/>
<dbReference type="PRINTS" id="PR00243">
    <property type="entry name" value="MUSCARINICR"/>
</dbReference>
<dbReference type="PROSITE" id="PS00237">
    <property type="entry name" value="G_PROTEIN_RECEP_F1_1"/>
    <property type="match status" value="1"/>
</dbReference>
<feature type="transmembrane region" description="Helical" evidence="11">
    <location>
        <begin position="57"/>
        <end position="82"/>
    </location>
</feature>
<feature type="transmembrane region" description="Helical" evidence="11">
    <location>
        <begin position="219"/>
        <end position="241"/>
    </location>
</feature>
<dbReference type="GO" id="GO:0016907">
    <property type="term" value="F:G protein-coupled acetylcholine receptor activity"/>
    <property type="evidence" value="ECO:0007669"/>
    <property type="project" value="UniProtKB-UniRule"/>
</dbReference>
<keyword evidence="2 10" id="KW-0812">Transmembrane</keyword>
<dbReference type="InterPro" id="IPR000995">
    <property type="entry name" value="Musac_Ach_rcpt"/>
</dbReference>
<keyword evidence="6 11" id="KW-0472">Membrane</keyword>
<reference evidence="14 15" key="1">
    <citation type="submission" date="2024-06" db="EMBL/GenBank/DDBJ databases">
        <authorList>
            <person name="Pan Q."/>
            <person name="Wen M."/>
            <person name="Jouanno E."/>
            <person name="Zahm M."/>
            <person name="Klopp C."/>
            <person name="Cabau C."/>
            <person name="Louis A."/>
            <person name="Berthelot C."/>
            <person name="Parey E."/>
            <person name="Roest Crollius H."/>
            <person name="Montfort J."/>
            <person name="Robinson-Rechavi M."/>
            <person name="Bouchez O."/>
            <person name="Lampietro C."/>
            <person name="Lopez Roques C."/>
            <person name="Donnadieu C."/>
            <person name="Postlethwait J."/>
            <person name="Bobe J."/>
            <person name="Verreycken H."/>
            <person name="Guiguen Y."/>
        </authorList>
    </citation>
    <scope>NUCLEOTIDE SEQUENCE [LARGE SCALE GENOMIC DNA]</scope>
    <source>
        <strain evidence="14">Up_M1</strain>
        <tissue evidence="14">Testis</tissue>
    </source>
</reference>
<feature type="domain" description="G-protein coupled receptors family 1 profile" evidence="13">
    <location>
        <begin position="74"/>
        <end position="243"/>
    </location>
</feature>
<dbReference type="SUPFAM" id="SSF81321">
    <property type="entry name" value="Family A G protein-coupled receptor-like"/>
    <property type="match status" value="2"/>
</dbReference>
<keyword evidence="5 10" id="KW-0297">G-protein coupled receptor</keyword>
<name>A0ABD0WW52_UMBPY</name>